<dbReference type="GO" id="GO:0000272">
    <property type="term" value="P:polysaccharide catabolic process"/>
    <property type="evidence" value="ECO:0007669"/>
    <property type="project" value="UniProtKB-KW"/>
</dbReference>
<comment type="catalytic activity">
    <reaction evidence="1">
        <text>Random endo-hydrolysis of N-acetyl-beta-D-glucosaminide (1-&gt;4)-beta-linkages in chitin and chitodextrins.</text>
        <dbReference type="EC" id="3.2.1.14"/>
    </reaction>
</comment>
<dbReference type="InterPro" id="IPR011583">
    <property type="entry name" value="Chitinase_II/V-like_cat"/>
</dbReference>
<gene>
    <name evidence="12" type="ORF">CC86DRAFT_435113</name>
</gene>
<dbReference type="GO" id="GO:0008061">
    <property type="term" value="F:chitin binding"/>
    <property type="evidence" value="ECO:0007669"/>
    <property type="project" value="InterPro"/>
</dbReference>
<dbReference type="PROSITE" id="PS01095">
    <property type="entry name" value="GH18_1"/>
    <property type="match status" value="1"/>
</dbReference>
<accession>A0A6A6ZBH5</accession>
<keyword evidence="8" id="KW-0624">Polysaccharide degradation</keyword>
<evidence type="ECO:0000256" key="2">
    <source>
        <dbReference type="ARBA" id="ARBA00008682"/>
    </source>
</evidence>
<dbReference type="InterPro" id="IPR029070">
    <property type="entry name" value="Chitinase_insertion_sf"/>
</dbReference>
<dbReference type="Pfam" id="PF00704">
    <property type="entry name" value="Glyco_hydro_18"/>
    <property type="match status" value="1"/>
</dbReference>
<dbReference type="InterPro" id="IPR017853">
    <property type="entry name" value="GH"/>
</dbReference>
<protein>
    <recommendedName>
        <fullName evidence="3">chitinase</fullName>
        <ecNumber evidence="3">3.2.1.14</ecNumber>
    </recommendedName>
</protein>
<evidence type="ECO:0000256" key="7">
    <source>
        <dbReference type="ARBA" id="ARBA00023295"/>
    </source>
</evidence>
<dbReference type="InterPro" id="IPR001223">
    <property type="entry name" value="Glyco_hydro18_cat"/>
</dbReference>
<evidence type="ECO:0000256" key="5">
    <source>
        <dbReference type="ARBA" id="ARBA00023024"/>
    </source>
</evidence>
<dbReference type="InterPro" id="IPR050314">
    <property type="entry name" value="Glycosyl_Hydrlase_18"/>
</dbReference>
<dbReference type="PANTHER" id="PTHR11177:SF402">
    <property type="entry name" value="CHITINASE"/>
    <property type="match status" value="1"/>
</dbReference>
<evidence type="ECO:0000256" key="3">
    <source>
        <dbReference type="ARBA" id="ARBA00012729"/>
    </source>
</evidence>
<feature type="compositionally biased region" description="Basic and acidic residues" evidence="10">
    <location>
        <begin position="1454"/>
        <end position="1464"/>
    </location>
</feature>
<evidence type="ECO:0000256" key="1">
    <source>
        <dbReference type="ARBA" id="ARBA00000822"/>
    </source>
</evidence>
<keyword evidence="4 9" id="KW-0378">Hydrolase</keyword>
<dbReference type="PANTHER" id="PTHR11177">
    <property type="entry name" value="CHITINASE"/>
    <property type="match status" value="1"/>
</dbReference>
<comment type="similarity">
    <text evidence="2">Belongs to the glycosyl hydrolase 18 family. Chitinase class V subfamily.</text>
</comment>
<dbReference type="SMART" id="SM00636">
    <property type="entry name" value="Glyco_18"/>
    <property type="match status" value="1"/>
</dbReference>
<dbReference type="InterPro" id="IPR001579">
    <property type="entry name" value="Glyco_hydro_18_chit_AS"/>
</dbReference>
<keyword evidence="7 9" id="KW-0326">Glycosidase</keyword>
<evidence type="ECO:0000313" key="12">
    <source>
        <dbReference type="EMBL" id="KAF2818198.1"/>
    </source>
</evidence>
<dbReference type="EC" id="3.2.1.14" evidence="3"/>
<feature type="region of interest" description="Disordered" evidence="10">
    <location>
        <begin position="1434"/>
        <end position="1464"/>
    </location>
</feature>
<dbReference type="SUPFAM" id="SSF54556">
    <property type="entry name" value="Chitinase insertion domain"/>
    <property type="match status" value="1"/>
</dbReference>
<dbReference type="SUPFAM" id="SSF51445">
    <property type="entry name" value="(Trans)glycosidases"/>
    <property type="match status" value="1"/>
</dbReference>
<dbReference type="Gene3D" id="3.10.50.10">
    <property type="match status" value="1"/>
</dbReference>
<feature type="domain" description="GH18" evidence="11">
    <location>
        <begin position="74"/>
        <end position="423"/>
    </location>
</feature>
<organism evidence="12 13">
    <name type="scientific">Ophiobolus disseminans</name>
    <dbReference type="NCBI Taxonomy" id="1469910"/>
    <lineage>
        <taxon>Eukaryota</taxon>
        <taxon>Fungi</taxon>
        <taxon>Dikarya</taxon>
        <taxon>Ascomycota</taxon>
        <taxon>Pezizomycotina</taxon>
        <taxon>Dothideomycetes</taxon>
        <taxon>Pleosporomycetidae</taxon>
        <taxon>Pleosporales</taxon>
        <taxon>Pleosporineae</taxon>
        <taxon>Phaeosphaeriaceae</taxon>
        <taxon>Ophiobolus</taxon>
    </lineage>
</organism>
<evidence type="ECO:0000256" key="8">
    <source>
        <dbReference type="ARBA" id="ARBA00023326"/>
    </source>
</evidence>
<keyword evidence="6" id="KW-0119">Carbohydrate metabolism</keyword>
<dbReference type="PROSITE" id="PS51910">
    <property type="entry name" value="GH18_2"/>
    <property type="match status" value="1"/>
</dbReference>
<keyword evidence="5" id="KW-0146">Chitin degradation</keyword>
<evidence type="ECO:0000256" key="9">
    <source>
        <dbReference type="RuleBase" id="RU000489"/>
    </source>
</evidence>
<dbReference type="Proteomes" id="UP000799424">
    <property type="component" value="Unassembled WGS sequence"/>
</dbReference>
<evidence type="ECO:0000313" key="13">
    <source>
        <dbReference type="Proteomes" id="UP000799424"/>
    </source>
</evidence>
<dbReference type="GO" id="GO:0006032">
    <property type="term" value="P:chitin catabolic process"/>
    <property type="evidence" value="ECO:0007669"/>
    <property type="project" value="UniProtKB-KW"/>
</dbReference>
<evidence type="ECO:0000256" key="10">
    <source>
        <dbReference type="SAM" id="MobiDB-lite"/>
    </source>
</evidence>
<dbReference type="Gene3D" id="3.20.20.80">
    <property type="entry name" value="Glycosidases"/>
    <property type="match status" value="1"/>
</dbReference>
<name>A0A6A6ZBH5_9PLEO</name>
<evidence type="ECO:0000256" key="4">
    <source>
        <dbReference type="ARBA" id="ARBA00022801"/>
    </source>
</evidence>
<dbReference type="OrthoDB" id="73875at2759"/>
<dbReference type="GO" id="GO:0008843">
    <property type="term" value="F:endochitinase activity"/>
    <property type="evidence" value="ECO:0007669"/>
    <property type="project" value="UniProtKB-EC"/>
</dbReference>
<dbReference type="EMBL" id="MU006257">
    <property type="protein sequence ID" value="KAF2818198.1"/>
    <property type="molecule type" value="Genomic_DNA"/>
</dbReference>
<sequence length="1464" mass="162743">MLWRTTSIVPSTFVAGDWYTHSEEDLDLTLHSEWGFCGFDSGFCNSKCQNTDKSQCNPVSRPTCSESTDAMSADVRIAYYGAWSAKRSCDAMQPETIPAGVLTHINVAFEFITADHEITDEVGHISGRVARLKNIYPGLRVNIAIGGWVFNDPPTQTRFSDTVSSVPNRHKFIKSLIGYMQKYALDGVDLDWEYPVADDRGGVPLDYSNFVLLCADIREAFDSYDPGWQLTLTLPASYWYLKGFDIKRLEKYVDWFNVMTYDIHGLWDQHNIWTGPFLKGHTNITEIEDGLDLLWRNDVSSKKVVMGFGFYGRGFTMEDMSCSTPPSCTFSGPGFAGDCTNEPGILSYNGKALNYATKLSSSVHYDEESSVKYMTFSGNQWVSYDDAQSFERKKKYMFSRCLKGLMIWELGLDTANNDALVGLFGAEAVEAGKRDTSLNPNERDKLALDLSAYTGQNCYVAPGCTNGIKGDSNSTCMAGYSSAETGHSLKQIQGDVLYAKICNEGEYHHICCPTKAMPKNCEWIGAPERSQFGCSGDCGASQFELTTDFSVDRYGKQQCGSGKRHLCCDSTEILRKCKWTSECDWSDSNNGNCKAGEKQVAKRYDKDDGGKSYCCPEDDALEDCKWANDADYFKGKWDGRSWGCEGVCHAKDCYAGSLEVTSASITEASMEVSQSDSAWNLCGYDVALCCAPPSRFTKDWPVNPAYLWSEAFSDKKDDVTWEWANNFGNNHKDTKPDNLEEDPGEDPYGFVMLDGPPGSIAQQFSKQFTVLSETEATNVVSRSFVTTNRTILDSTFEHSDEELLVYCNYPHDSHHCKEIFYKGAADTIIKLPPHIGEGPWARVVSMEPEHAPGDLPTWAIRKRELAGVERNGIYRLKIDYSFNLIKRDDGPVNMRVDYTNLQNYWDEVTDEKPSKHRHSSVSSDKHLAKRWWGAFTAWLDKLNHITKDGDGFLPMGVKKMFNIYSGRLQCVNPSGVTLNAGLDITAEVNLQMGTRYAYYFSGTVVPPHIIDTYIFIGAQPSVYAGIDIRGNAELGYESEVKKLIATITYPGLSIKGIATVGPSLDILGQIAGKITVSGNLKVGAKYTMDPIEMYMPNTDESRNKASSKIKFDKDTGLQPVFQAGVRATLSAELRITPRINCGIRVGGSIGPRKQPLVEAQVAVYVNTSVYFEAYATAETQGLTSNWEYGYKVELRWRIGLDAVAQLYLYGEWRTKEYYPVDWQTIPIYGPIVVTSSNDDSMRVRGLDSKPFWELSSDPLPNTVFGKVYAVPVAHEPASADLPLMTYNSTSGKFAMPANHSKNSNYSRRAVDGEEKEFMLGSFKCTTSPNSVCDSTNDLETRGLDPFRPRDWHETHRELEGRDDDIARDCPGKVPRLYCEFSSTPPTLNSSSQIIDNCAALFADMTLTGPAGSVTVPGICSSVRTMAQKTAIPDRVNPAQPLETHAAARTVSTPDIKRPLEGNGP</sequence>
<reference evidence="12" key="1">
    <citation type="journal article" date="2020" name="Stud. Mycol.">
        <title>101 Dothideomycetes genomes: a test case for predicting lifestyles and emergence of pathogens.</title>
        <authorList>
            <person name="Haridas S."/>
            <person name="Albert R."/>
            <person name="Binder M."/>
            <person name="Bloem J."/>
            <person name="Labutti K."/>
            <person name="Salamov A."/>
            <person name="Andreopoulos B."/>
            <person name="Baker S."/>
            <person name="Barry K."/>
            <person name="Bills G."/>
            <person name="Bluhm B."/>
            <person name="Cannon C."/>
            <person name="Castanera R."/>
            <person name="Culley D."/>
            <person name="Daum C."/>
            <person name="Ezra D."/>
            <person name="Gonzalez J."/>
            <person name="Henrissat B."/>
            <person name="Kuo A."/>
            <person name="Liang C."/>
            <person name="Lipzen A."/>
            <person name="Lutzoni F."/>
            <person name="Magnuson J."/>
            <person name="Mondo S."/>
            <person name="Nolan M."/>
            <person name="Ohm R."/>
            <person name="Pangilinan J."/>
            <person name="Park H.-J."/>
            <person name="Ramirez L."/>
            <person name="Alfaro M."/>
            <person name="Sun H."/>
            <person name="Tritt A."/>
            <person name="Yoshinaga Y."/>
            <person name="Zwiers L.-H."/>
            <person name="Turgeon B."/>
            <person name="Goodwin S."/>
            <person name="Spatafora J."/>
            <person name="Crous P."/>
            <person name="Grigoriev I."/>
        </authorList>
    </citation>
    <scope>NUCLEOTIDE SEQUENCE</scope>
    <source>
        <strain evidence="12">CBS 113818</strain>
    </source>
</reference>
<proteinExistence type="inferred from homology"/>
<evidence type="ECO:0000256" key="6">
    <source>
        <dbReference type="ARBA" id="ARBA00023277"/>
    </source>
</evidence>
<evidence type="ECO:0000259" key="11">
    <source>
        <dbReference type="PROSITE" id="PS51910"/>
    </source>
</evidence>
<keyword evidence="13" id="KW-1185">Reference proteome</keyword>